<comment type="caution">
    <text evidence="2">The sequence shown here is derived from an EMBL/GenBank/DDBJ whole genome shotgun (WGS) entry which is preliminary data.</text>
</comment>
<proteinExistence type="predicted"/>
<evidence type="ECO:0000313" key="3">
    <source>
        <dbReference type="Proteomes" id="UP000011602"/>
    </source>
</evidence>
<dbReference type="Proteomes" id="UP000011602">
    <property type="component" value="Unassembled WGS sequence"/>
</dbReference>
<reference evidence="2 3" key="1">
    <citation type="journal article" date="2014" name="PLoS Genet.">
        <title>Phylogenetically driven sequencing of extremely halophilic archaea reveals strategies for static and dynamic osmo-response.</title>
        <authorList>
            <person name="Becker E.A."/>
            <person name="Seitzer P.M."/>
            <person name="Tritt A."/>
            <person name="Larsen D."/>
            <person name="Krusor M."/>
            <person name="Yao A.I."/>
            <person name="Wu D."/>
            <person name="Madern D."/>
            <person name="Eisen J.A."/>
            <person name="Darling A.E."/>
            <person name="Facciotti M.T."/>
        </authorList>
    </citation>
    <scope>NUCLEOTIDE SEQUENCE [LARGE SCALE GENOMIC DNA]</scope>
    <source>
        <strain evidence="2 3">JCM 12255</strain>
    </source>
</reference>
<dbReference type="AlphaFoldDB" id="L9WKU5"/>
<sequence length="65" mass="7044">MQTVCEPLVTNEEAGRPFDNVRRTGVDRVRPPPRIPRAATPVGRVLATNHGGGAIDGRRLEARGE</sequence>
<feature type="region of interest" description="Disordered" evidence="1">
    <location>
        <begin position="46"/>
        <end position="65"/>
    </location>
</feature>
<dbReference type="EMBL" id="AOHZ01000090">
    <property type="protein sequence ID" value="ELY50069.1"/>
    <property type="molecule type" value="Genomic_DNA"/>
</dbReference>
<accession>L9WKU5</accession>
<gene>
    <name evidence="2" type="ORF">C493_19871</name>
</gene>
<name>L9WKU5_9EURY</name>
<protein>
    <submittedName>
        <fullName evidence="2">Uncharacterized protein</fullName>
    </submittedName>
</protein>
<keyword evidence="3" id="KW-1185">Reference proteome</keyword>
<feature type="compositionally biased region" description="Basic and acidic residues" evidence="1">
    <location>
        <begin position="13"/>
        <end position="30"/>
    </location>
</feature>
<feature type="region of interest" description="Disordered" evidence="1">
    <location>
        <begin position="1"/>
        <end position="38"/>
    </location>
</feature>
<evidence type="ECO:0000313" key="2">
    <source>
        <dbReference type="EMBL" id="ELY50069.1"/>
    </source>
</evidence>
<feature type="compositionally biased region" description="Basic and acidic residues" evidence="1">
    <location>
        <begin position="56"/>
        <end position="65"/>
    </location>
</feature>
<evidence type="ECO:0000256" key="1">
    <source>
        <dbReference type="SAM" id="MobiDB-lite"/>
    </source>
</evidence>
<organism evidence="2 3">
    <name type="scientific">Natronolimnohabitans innermongolicus JCM 12255</name>
    <dbReference type="NCBI Taxonomy" id="1227499"/>
    <lineage>
        <taxon>Archaea</taxon>
        <taxon>Methanobacteriati</taxon>
        <taxon>Methanobacteriota</taxon>
        <taxon>Stenosarchaea group</taxon>
        <taxon>Halobacteria</taxon>
        <taxon>Halobacteriales</taxon>
        <taxon>Natrialbaceae</taxon>
        <taxon>Natronolimnohabitans</taxon>
    </lineage>
</organism>